<dbReference type="EMBL" id="JAFBCV010000001">
    <property type="protein sequence ID" value="MBM7837196.1"/>
    <property type="molecule type" value="Genomic_DNA"/>
</dbReference>
<sequence length="197" mass="21896">MQSFIHKSSNHQDVFIVLHGSGGRETDLLDVVGEVDPNLSVLGIRGQVAGKGFRYFNRPVHGQFDFAEIEKNTHKLASFIADEQTKHGLTKSCLHLVGYSNGANMATSLLYTYPAMFESAMLLHPSHLFKDTETRDLRSKPIFISSGARDTITLPGEAVALKEQLTEYGAEVTLKLTDHGHELTTQAIEAARNWWNK</sequence>
<gene>
    <name evidence="2" type="ORF">JOC54_000427</name>
</gene>
<dbReference type="Gene3D" id="3.40.50.1820">
    <property type="entry name" value="alpha/beta hydrolase"/>
    <property type="match status" value="1"/>
</dbReference>
<proteinExistence type="predicted"/>
<comment type="caution">
    <text evidence="2">The sequence shown here is derived from an EMBL/GenBank/DDBJ whole genome shotgun (WGS) entry which is preliminary data.</text>
</comment>
<organism evidence="2 3">
    <name type="scientific">Shouchella xiaoxiensis</name>
    <dbReference type="NCBI Taxonomy" id="766895"/>
    <lineage>
        <taxon>Bacteria</taxon>
        <taxon>Bacillati</taxon>
        <taxon>Bacillota</taxon>
        <taxon>Bacilli</taxon>
        <taxon>Bacillales</taxon>
        <taxon>Bacillaceae</taxon>
        <taxon>Shouchella</taxon>
    </lineage>
</organism>
<feature type="domain" description="Phospholipase/carboxylesterase/thioesterase" evidence="1">
    <location>
        <begin position="64"/>
        <end position="194"/>
    </location>
</feature>
<evidence type="ECO:0000313" key="3">
    <source>
        <dbReference type="Proteomes" id="UP001179280"/>
    </source>
</evidence>
<name>A0ABS2SPV5_9BACI</name>
<dbReference type="Pfam" id="PF02230">
    <property type="entry name" value="Abhydrolase_2"/>
    <property type="match status" value="1"/>
</dbReference>
<protein>
    <submittedName>
        <fullName evidence="2">Esterase</fullName>
    </submittedName>
</protein>
<dbReference type="InterPro" id="IPR029058">
    <property type="entry name" value="AB_hydrolase_fold"/>
</dbReference>
<dbReference type="SUPFAM" id="SSF53474">
    <property type="entry name" value="alpha/beta-Hydrolases"/>
    <property type="match status" value="1"/>
</dbReference>
<evidence type="ECO:0000313" key="2">
    <source>
        <dbReference type="EMBL" id="MBM7837196.1"/>
    </source>
</evidence>
<reference evidence="2" key="1">
    <citation type="submission" date="2021-01" db="EMBL/GenBank/DDBJ databases">
        <title>Genomic Encyclopedia of Type Strains, Phase IV (KMG-IV): sequencing the most valuable type-strain genomes for metagenomic binning, comparative biology and taxonomic classification.</title>
        <authorList>
            <person name="Goeker M."/>
        </authorList>
    </citation>
    <scope>NUCLEOTIDE SEQUENCE</scope>
    <source>
        <strain evidence="2">DSM 21943</strain>
    </source>
</reference>
<evidence type="ECO:0000259" key="1">
    <source>
        <dbReference type="Pfam" id="PF02230"/>
    </source>
</evidence>
<keyword evidence="3" id="KW-1185">Reference proteome</keyword>
<accession>A0ABS2SPV5</accession>
<dbReference type="InterPro" id="IPR003140">
    <property type="entry name" value="PLipase/COase/thioEstase"/>
</dbReference>
<dbReference type="RefSeq" id="WP_204464067.1">
    <property type="nucleotide sequence ID" value="NZ_JAFBCV010000001.1"/>
</dbReference>
<dbReference type="Proteomes" id="UP001179280">
    <property type="component" value="Unassembled WGS sequence"/>
</dbReference>